<proteinExistence type="predicted"/>
<accession>A0A9P9K4P5</accession>
<dbReference type="AlphaFoldDB" id="A0A9P9K4P5"/>
<name>A0A9P9K4P5_FUSRE</name>
<dbReference type="RefSeq" id="XP_046045868.1">
    <property type="nucleotide sequence ID" value="XM_046195979.1"/>
</dbReference>
<dbReference type="EMBL" id="JAGMUX010000014">
    <property type="protein sequence ID" value="KAH7240074.1"/>
    <property type="molecule type" value="Genomic_DNA"/>
</dbReference>
<organism evidence="1 2">
    <name type="scientific">Fusarium redolens</name>
    <dbReference type="NCBI Taxonomy" id="48865"/>
    <lineage>
        <taxon>Eukaryota</taxon>
        <taxon>Fungi</taxon>
        <taxon>Dikarya</taxon>
        <taxon>Ascomycota</taxon>
        <taxon>Pezizomycotina</taxon>
        <taxon>Sordariomycetes</taxon>
        <taxon>Hypocreomycetidae</taxon>
        <taxon>Hypocreales</taxon>
        <taxon>Nectriaceae</taxon>
        <taxon>Fusarium</taxon>
        <taxon>Fusarium redolens species complex</taxon>
    </lineage>
</organism>
<dbReference type="OrthoDB" id="5058271at2759"/>
<comment type="caution">
    <text evidence="1">The sequence shown here is derived from an EMBL/GenBank/DDBJ whole genome shotgun (WGS) entry which is preliminary data.</text>
</comment>
<sequence>MLSFFTSKKAVARNRELGPGGIPLKDYGIPGRTNLVEALSDMAKEDDRASDHLDHNDIWIDLDAQKGIMKFTPRRKPDVQVTVEATDELINELQAGIVEDWFTEEGIQRRAMEALHSSVEKWLERTVEPELAFSSSSDAHSASSNESSGTMANFYRLPKDETLKTTKFTAPIFDDETFLTAHDDANLSSAIFWGNWGKDSG</sequence>
<keyword evidence="2" id="KW-1185">Reference proteome</keyword>
<gene>
    <name evidence="1" type="ORF">BKA55DRAFT_596693</name>
</gene>
<reference evidence="1" key="1">
    <citation type="journal article" date="2021" name="Nat. Commun.">
        <title>Genetic determinants of endophytism in the Arabidopsis root mycobiome.</title>
        <authorList>
            <person name="Mesny F."/>
            <person name="Miyauchi S."/>
            <person name="Thiergart T."/>
            <person name="Pickel B."/>
            <person name="Atanasova L."/>
            <person name="Karlsson M."/>
            <person name="Huettel B."/>
            <person name="Barry K.W."/>
            <person name="Haridas S."/>
            <person name="Chen C."/>
            <person name="Bauer D."/>
            <person name="Andreopoulos W."/>
            <person name="Pangilinan J."/>
            <person name="LaButti K."/>
            <person name="Riley R."/>
            <person name="Lipzen A."/>
            <person name="Clum A."/>
            <person name="Drula E."/>
            <person name="Henrissat B."/>
            <person name="Kohler A."/>
            <person name="Grigoriev I.V."/>
            <person name="Martin F.M."/>
            <person name="Hacquard S."/>
        </authorList>
    </citation>
    <scope>NUCLEOTIDE SEQUENCE</scope>
    <source>
        <strain evidence="1">MPI-CAGE-AT-0023</strain>
    </source>
</reference>
<evidence type="ECO:0000313" key="2">
    <source>
        <dbReference type="Proteomes" id="UP000720189"/>
    </source>
</evidence>
<protein>
    <submittedName>
        <fullName evidence="1">Uncharacterized protein</fullName>
    </submittedName>
</protein>
<evidence type="ECO:0000313" key="1">
    <source>
        <dbReference type="EMBL" id="KAH7240074.1"/>
    </source>
</evidence>
<dbReference type="Proteomes" id="UP000720189">
    <property type="component" value="Unassembled WGS sequence"/>
</dbReference>
<dbReference type="GeneID" id="70225933"/>